<keyword evidence="3" id="KW-1185">Reference proteome</keyword>
<gene>
    <name evidence="2" type="ORF">G8O29_06295</name>
</gene>
<evidence type="ECO:0000256" key="1">
    <source>
        <dbReference type="SAM" id="MobiDB-lite"/>
    </source>
</evidence>
<sequence>MEIEMNRIALALAVTLSLALPAAAQSLTVLLPSLSFPTEPVTPSTKGCEAPAAGTTCQLPE</sequence>
<comment type="caution">
    <text evidence="2">The sequence shown here is derived from an EMBL/GenBank/DDBJ whole genome shotgun (WGS) entry which is preliminary data.</text>
</comment>
<name>A0ABX0G5E9_9RHOB</name>
<accession>A0ABX0G5E9</accession>
<evidence type="ECO:0008006" key="4">
    <source>
        <dbReference type="Google" id="ProtNLM"/>
    </source>
</evidence>
<dbReference type="EMBL" id="JAANHS010000003">
    <property type="protein sequence ID" value="NHB76354.1"/>
    <property type="molecule type" value="Genomic_DNA"/>
</dbReference>
<protein>
    <recommendedName>
        <fullName evidence="4">Porin</fullName>
    </recommendedName>
</protein>
<reference evidence="2 3" key="1">
    <citation type="journal article" date="2022" name="Microorganisms">
        <title>Genome Sequence and Characterization of a Xanthorhodopsin-Containing, Aerobic Anoxygenic Phototrophic Rhodobacter Species, Isolated from Mesophilic Conditions at Yellowstone National Park.</title>
        <authorList>
            <person name="Kyndt J.A."/>
            <person name="Robertson S."/>
            <person name="Shoffstall I.B."/>
            <person name="Ramaley R.F."/>
            <person name="Meyer T.E."/>
        </authorList>
    </citation>
    <scope>NUCLEOTIDE SEQUENCE [LARGE SCALE GENOMIC DNA]</scope>
    <source>
        <strain evidence="2 3">M37P</strain>
    </source>
</reference>
<feature type="region of interest" description="Disordered" evidence="1">
    <location>
        <begin position="40"/>
        <end position="61"/>
    </location>
</feature>
<evidence type="ECO:0000313" key="3">
    <source>
        <dbReference type="Proteomes" id="UP001515660"/>
    </source>
</evidence>
<evidence type="ECO:0000313" key="2">
    <source>
        <dbReference type="EMBL" id="NHB76354.1"/>
    </source>
</evidence>
<organism evidence="2 3">
    <name type="scientific">Rhodobacter calidifons</name>
    <dbReference type="NCBI Taxonomy" id="2715277"/>
    <lineage>
        <taxon>Bacteria</taxon>
        <taxon>Pseudomonadati</taxon>
        <taxon>Pseudomonadota</taxon>
        <taxon>Alphaproteobacteria</taxon>
        <taxon>Rhodobacterales</taxon>
        <taxon>Rhodobacter group</taxon>
        <taxon>Rhodobacter</taxon>
    </lineage>
</organism>
<proteinExistence type="predicted"/>
<dbReference type="Proteomes" id="UP001515660">
    <property type="component" value="Unassembled WGS sequence"/>
</dbReference>